<evidence type="ECO:0000256" key="2">
    <source>
        <dbReference type="SAM" id="MobiDB-lite"/>
    </source>
</evidence>
<name>A0A2I1I1Q5_9ACTO</name>
<feature type="coiled-coil region" evidence="1">
    <location>
        <begin position="233"/>
        <end position="267"/>
    </location>
</feature>
<sequence length="707" mass="74519">MLYVHLFATSQEDPVSRFRRFSLVAVLTAMLLALGLPTFAASPVTVSGSVTDPSEWLESSDRESVEEAARKAAASGVNISFVFVDDLSGDSGSQWCQSALQNSSLGFSDIIYFIAYTERVDGACTNDPQVQSRLATAMAAAEKRFNSNPLESRDAAIGAATFAQTLTANVASSTPSASSQPTRSSSSSSSTNRTNLYILSSLFLGGIALIGITVAASSRRSKKSAAHAMAIDTVAAEKAVQEANRQLLAADEQVRTATDELNFARAQFGLTSTDEFARAIENAKATVTRCFDLQGRMNDATATTERLELAKKLMRDLGANLNPLSQIQAAFATKRAEEATLPERIREARERLAEELTDLERAKAELTTIAGIYPAQMLASLQDNPEQAAALLTSARSALDTADEVVDTDRTRAASALDTAHRALTMANHQTDAIFTAKSDLDAIRDRLAAAIGSISADLSDVERLDTDPATFNPLVADARAAISEAQAALANNGDPLAALEHLRSAEATIDAALAPLRTNQEARDKAFSAAKSQIALAESAVGQAQRYVQGRRGAIDLQVRGTLNNAEQALRAAHDSLDKDPQAAATHAANARAFADRVMATPIQPATGSWGSGTSNNGSFTGSSLGDFLLWSTLFSQSGPGYQGRRDRDYDRFDHFDRGSRSSGSGWSFVSGSGSNWGGGFGGSSVSGSGSNWGGGFGGSSVSGSF</sequence>
<dbReference type="EMBL" id="PKKM01000003">
    <property type="protein sequence ID" value="PKY65064.1"/>
    <property type="molecule type" value="Genomic_DNA"/>
</dbReference>
<evidence type="ECO:0000256" key="3">
    <source>
        <dbReference type="SAM" id="Phobius"/>
    </source>
</evidence>
<dbReference type="Proteomes" id="UP000234198">
    <property type="component" value="Unassembled WGS sequence"/>
</dbReference>
<evidence type="ECO:0008006" key="6">
    <source>
        <dbReference type="Google" id="ProtNLM"/>
    </source>
</evidence>
<keyword evidence="3" id="KW-0812">Transmembrane</keyword>
<keyword evidence="1" id="KW-0175">Coiled coil</keyword>
<organism evidence="4 5">
    <name type="scientific">Schaalia odontolytica</name>
    <dbReference type="NCBI Taxonomy" id="1660"/>
    <lineage>
        <taxon>Bacteria</taxon>
        <taxon>Bacillati</taxon>
        <taxon>Actinomycetota</taxon>
        <taxon>Actinomycetes</taxon>
        <taxon>Actinomycetales</taxon>
        <taxon>Actinomycetaceae</taxon>
        <taxon>Schaalia</taxon>
    </lineage>
</organism>
<dbReference type="Gene3D" id="3.10.310.50">
    <property type="match status" value="1"/>
</dbReference>
<reference evidence="4 5" key="1">
    <citation type="submission" date="2017-12" db="EMBL/GenBank/DDBJ databases">
        <title>Phylogenetic diversity of female urinary microbiome.</title>
        <authorList>
            <person name="Thomas-White K."/>
            <person name="Wolfe A.J."/>
        </authorList>
    </citation>
    <scope>NUCLEOTIDE SEQUENCE [LARGE SCALE GENOMIC DNA]</scope>
    <source>
        <strain evidence="4 5">UMB0018</strain>
    </source>
</reference>
<feature type="region of interest" description="Disordered" evidence="2">
    <location>
        <begin position="172"/>
        <end position="192"/>
    </location>
</feature>
<keyword evidence="3" id="KW-0472">Membrane</keyword>
<keyword evidence="3" id="KW-1133">Transmembrane helix</keyword>
<evidence type="ECO:0000313" key="4">
    <source>
        <dbReference type="EMBL" id="PKY65064.1"/>
    </source>
</evidence>
<accession>A0A2I1I1Q5</accession>
<evidence type="ECO:0000313" key="5">
    <source>
        <dbReference type="Proteomes" id="UP000234198"/>
    </source>
</evidence>
<comment type="caution">
    <text evidence="4">The sequence shown here is derived from an EMBL/GenBank/DDBJ whole genome shotgun (WGS) entry which is preliminary data.</text>
</comment>
<gene>
    <name evidence="4" type="ORF">CYJ22_02855</name>
</gene>
<proteinExistence type="predicted"/>
<evidence type="ECO:0000256" key="1">
    <source>
        <dbReference type="SAM" id="Coils"/>
    </source>
</evidence>
<dbReference type="AlphaFoldDB" id="A0A2I1I1Q5"/>
<protein>
    <recommendedName>
        <fullName evidence="6">TPM domain-containing protein</fullName>
    </recommendedName>
</protein>
<feature type="transmembrane region" description="Helical" evidence="3">
    <location>
        <begin position="196"/>
        <end position="216"/>
    </location>
</feature>